<evidence type="ECO:0000256" key="2">
    <source>
        <dbReference type="SAM" id="SignalP"/>
    </source>
</evidence>
<proteinExistence type="predicted"/>
<organism evidence="3 4">
    <name type="scientific">Paenibacillus albidus</name>
    <dbReference type="NCBI Taxonomy" id="2041023"/>
    <lineage>
        <taxon>Bacteria</taxon>
        <taxon>Bacillati</taxon>
        <taxon>Bacillota</taxon>
        <taxon>Bacilli</taxon>
        <taxon>Bacillales</taxon>
        <taxon>Paenibacillaceae</taxon>
        <taxon>Paenibacillus</taxon>
    </lineage>
</organism>
<reference evidence="3" key="1">
    <citation type="journal article" date="2014" name="Int. J. Syst. Evol. Microbiol.">
        <title>Complete genome sequence of Corynebacterium casei LMG S-19264T (=DSM 44701T), isolated from a smear-ripened cheese.</title>
        <authorList>
            <consortium name="US DOE Joint Genome Institute (JGI-PGF)"/>
            <person name="Walter F."/>
            <person name="Albersmeier A."/>
            <person name="Kalinowski J."/>
            <person name="Ruckert C."/>
        </authorList>
    </citation>
    <scope>NUCLEOTIDE SEQUENCE</scope>
    <source>
        <strain evidence="3">CGMCC 1.16134</strain>
    </source>
</reference>
<evidence type="ECO:0000256" key="1">
    <source>
        <dbReference type="SAM" id="MobiDB-lite"/>
    </source>
</evidence>
<dbReference type="PROSITE" id="PS51257">
    <property type="entry name" value="PROKAR_LIPOPROTEIN"/>
    <property type="match status" value="1"/>
</dbReference>
<reference evidence="3" key="2">
    <citation type="submission" date="2020-09" db="EMBL/GenBank/DDBJ databases">
        <authorList>
            <person name="Sun Q."/>
            <person name="Zhou Y."/>
        </authorList>
    </citation>
    <scope>NUCLEOTIDE SEQUENCE</scope>
    <source>
        <strain evidence="3">CGMCC 1.16134</strain>
    </source>
</reference>
<feature type="region of interest" description="Disordered" evidence="1">
    <location>
        <begin position="26"/>
        <end position="46"/>
    </location>
</feature>
<dbReference type="Proteomes" id="UP000637643">
    <property type="component" value="Unassembled WGS sequence"/>
</dbReference>
<name>A0A917C2D0_9BACL</name>
<dbReference type="InterPro" id="IPR024291">
    <property type="entry name" value="DUF3829"/>
</dbReference>
<comment type="caution">
    <text evidence="3">The sequence shown here is derived from an EMBL/GenBank/DDBJ whole genome shotgun (WGS) entry which is preliminary data.</text>
</comment>
<evidence type="ECO:0000313" key="4">
    <source>
        <dbReference type="Proteomes" id="UP000637643"/>
    </source>
</evidence>
<feature type="signal peptide" evidence="2">
    <location>
        <begin position="1"/>
        <end position="22"/>
    </location>
</feature>
<accession>A0A917C2D0</accession>
<dbReference type="AlphaFoldDB" id="A0A917C2D0"/>
<feature type="compositionally biased region" description="Polar residues" evidence="1">
    <location>
        <begin position="26"/>
        <end position="35"/>
    </location>
</feature>
<protein>
    <recommendedName>
        <fullName evidence="5">DUF3829 domain-containing protein</fullName>
    </recommendedName>
</protein>
<dbReference type="Pfam" id="PF12889">
    <property type="entry name" value="DUF3829"/>
    <property type="match status" value="1"/>
</dbReference>
<keyword evidence="4" id="KW-1185">Reference proteome</keyword>
<keyword evidence="2" id="KW-0732">Signal</keyword>
<evidence type="ECO:0000313" key="3">
    <source>
        <dbReference type="EMBL" id="GGF67330.1"/>
    </source>
</evidence>
<evidence type="ECO:0008006" key="5">
    <source>
        <dbReference type="Google" id="ProtNLM"/>
    </source>
</evidence>
<dbReference type="RefSeq" id="WP_189022674.1">
    <property type="nucleotide sequence ID" value="NZ_BMKR01000004.1"/>
</dbReference>
<feature type="chain" id="PRO_5038983024" description="DUF3829 domain-containing protein" evidence="2">
    <location>
        <begin position="23"/>
        <end position="357"/>
    </location>
</feature>
<sequence length="357" mass="40364">MKTNVKLFAVGLLICTLFTACSTRTSDSATPEQDNSVTAAAAATAVPTPSPEVIDEEALAEENEMLELAKYNAYVDLNNFMTGRLQDVLNDYFEEFGVESAPVIDKYFSATLLSITKYDDETINNAFDLMDKAPNFEKLDPQAKLLEPALQELTAVLGEAHEYYEIKGYVDDGFAGSKTMHSRILKANAAYEEASQVFFTYLGELADERTKVELQQYKDNNQLLKYSVMMFMLDAEKLAAEMDDQGVLADNILELDMVKFKAKYDVLTEDLKQLTTYSTDETRVTQEGFEAYSLESFVDQAKEVKIAAAEIIERVNKKQRVEEFYLKSSFFRETQKGTPEKFGKTLSLTIDRYNQMQ</sequence>
<gene>
    <name evidence="3" type="ORF">GCM10010912_10370</name>
</gene>
<feature type="compositionally biased region" description="Low complexity" evidence="1">
    <location>
        <begin position="36"/>
        <end position="46"/>
    </location>
</feature>
<dbReference type="EMBL" id="BMKR01000004">
    <property type="protein sequence ID" value="GGF67330.1"/>
    <property type="molecule type" value="Genomic_DNA"/>
</dbReference>